<accession>A0A0M0KKB6</accession>
<dbReference type="PANTHER" id="PTHR37826">
    <property type="entry name" value="FLOTILLIN BAND_7_5 DOMAIN PROTEIN"/>
    <property type="match status" value="1"/>
</dbReference>
<dbReference type="PANTHER" id="PTHR37826:SF3">
    <property type="entry name" value="J DOMAIN-CONTAINING PROTEIN"/>
    <property type="match status" value="1"/>
</dbReference>
<name>A0A0M0KKB6_ALKHA</name>
<evidence type="ECO:0008006" key="3">
    <source>
        <dbReference type="Google" id="ProtNLM"/>
    </source>
</evidence>
<dbReference type="OMA" id="WFAPNGL"/>
<dbReference type="EMBL" id="LILD01000001">
    <property type="protein sequence ID" value="KOO39225.1"/>
    <property type="molecule type" value="Genomic_DNA"/>
</dbReference>
<keyword evidence="1" id="KW-0472">Membrane</keyword>
<sequence>MGVIVYKCLNCGGPLEFKAESQKWECEYCLSDFSAEDMKRFEDEQKSQAVAEMDTETIEKEKGQEIEFVEKAKSYSCKSCGAEIVTKETTAATFCYYCHNPTIIPGQLSGDYRPAQVIPFQITKEQAEESFVQWCNKKPLLSKYFTFPSQLEKLSGIYVPFWLFDCDTLGSIDAEATKSRSYTRGNMRYTETKYYRVIREGRADYRKVPADGSTKMDEKLMGGLEPYDYADLKDFSMSYLSGYLAEKYDLNQNDVYGRISDVIRQHTSSLLRQTIKGYGSVSIKDSSFNIKKVDATYVLLPVWMFTYQYKGKTYVFAMNGQTGKISGNLPISMKRAAAWFGIVTGASFLTMLIGGWVL</sequence>
<dbReference type="AlphaFoldDB" id="A0A0M0KKB6"/>
<feature type="transmembrane region" description="Helical" evidence="1">
    <location>
        <begin position="336"/>
        <end position="357"/>
    </location>
</feature>
<dbReference type="GeneID" id="87597417"/>
<gene>
    <name evidence="2" type="ORF">AMD02_10515</name>
</gene>
<evidence type="ECO:0000313" key="2">
    <source>
        <dbReference type="EMBL" id="KOO39225.1"/>
    </source>
</evidence>
<dbReference type="Gene3D" id="2.20.28.30">
    <property type="entry name" value="RNA polymerase ii, chain L"/>
    <property type="match status" value="2"/>
</dbReference>
<keyword evidence="1" id="KW-0812">Transmembrane</keyword>
<evidence type="ECO:0000256" key="1">
    <source>
        <dbReference type="SAM" id="Phobius"/>
    </source>
</evidence>
<keyword evidence="1" id="KW-1133">Transmembrane helix</keyword>
<comment type="caution">
    <text evidence="2">The sequence shown here is derived from an EMBL/GenBank/DDBJ whole genome shotgun (WGS) entry which is preliminary data.</text>
</comment>
<dbReference type="RefSeq" id="WP_010897967.1">
    <property type="nucleotide sequence ID" value="NZ_CP040441.1"/>
</dbReference>
<dbReference type="PATRIC" id="fig|136160.3.peg.2495"/>
<reference evidence="2" key="1">
    <citation type="submission" date="2015-08" db="EMBL/GenBank/DDBJ databases">
        <title>Complete DNA Sequence of Pseudomonas syringae pv. actinidiae, the Causal Agent of Kiwifruit Canker Disease.</title>
        <authorList>
            <person name="Rikkerink E.H.A."/>
            <person name="Fineran P.C."/>
        </authorList>
    </citation>
    <scope>NUCLEOTIDE SEQUENCE</scope>
    <source>
        <strain evidence="2">DSM 13666</strain>
    </source>
</reference>
<protein>
    <recommendedName>
        <fullName evidence="3">Replication restart DNA helicase PriA</fullName>
    </recommendedName>
</protein>
<proteinExistence type="predicted"/>
<organism evidence="2">
    <name type="scientific">Halalkalibacterium halodurans</name>
    <name type="common">Bacillus halodurans</name>
    <dbReference type="NCBI Taxonomy" id="86665"/>
    <lineage>
        <taxon>Bacteria</taxon>
        <taxon>Bacillati</taxon>
        <taxon>Bacillota</taxon>
        <taxon>Bacilli</taxon>
        <taxon>Bacillales</taxon>
        <taxon>Bacillaceae</taxon>
        <taxon>Halalkalibacterium (ex Joshi et al. 2022)</taxon>
    </lineage>
</organism>